<dbReference type="GO" id="GO:0080032">
    <property type="term" value="F:methyl jasmonate esterase activity"/>
    <property type="evidence" value="ECO:0007669"/>
    <property type="project" value="TreeGrafter"/>
</dbReference>
<dbReference type="OrthoDB" id="408373at2759"/>
<dbReference type="GO" id="GO:0080030">
    <property type="term" value="F:methyl indole-3-acetate esterase activity"/>
    <property type="evidence" value="ECO:0007669"/>
    <property type="project" value="TreeGrafter"/>
</dbReference>
<dbReference type="InterPro" id="IPR029058">
    <property type="entry name" value="AB_hydrolase_fold"/>
</dbReference>
<dbReference type="InterPro" id="IPR000073">
    <property type="entry name" value="AB_hydrolase_1"/>
</dbReference>
<dbReference type="Proteomes" id="UP000701853">
    <property type="component" value="Chromosome 12"/>
</dbReference>
<dbReference type="GO" id="GO:0080031">
    <property type="term" value="F:methyl salicylate esterase activity"/>
    <property type="evidence" value="ECO:0007669"/>
    <property type="project" value="TreeGrafter"/>
</dbReference>
<feature type="signal peptide" evidence="1">
    <location>
        <begin position="1"/>
        <end position="27"/>
    </location>
</feature>
<dbReference type="PANTHER" id="PTHR10992:SF1002">
    <property type="entry name" value="SALICYLIC ACID-BINDING PROTEIN 2-LIKE"/>
    <property type="match status" value="1"/>
</dbReference>
<dbReference type="PANTHER" id="PTHR10992">
    <property type="entry name" value="METHYLESTERASE FAMILY MEMBER"/>
    <property type="match status" value="1"/>
</dbReference>
<organism evidence="3 4">
    <name type="scientific">Gossypium anomalum</name>
    <dbReference type="NCBI Taxonomy" id="47600"/>
    <lineage>
        <taxon>Eukaryota</taxon>
        <taxon>Viridiplantae</taxon>
        <taxon>Streptophyta</taxon>
        <taxon>Embryophyta</taxon>
        <taxon>Tracheophyta</taxon>
        <taxon>Spermatophyta</taxon>
        <taxon>Magnoliopsida</taxon>
        <taxon>eudicotyledons</taxon>
        <taxon>Gunneridae</taxon>
        <taxon>Pentapetalae</taxon>
        <taxon>rosids</taxon>
        <taxon>malvids</taxon>
        <taxon>Malvales</taxon>
        <taxon>Malvaceae</taxon>
        <taxon>Malvoideae</taxon>
        <taxon>Gossypium</taxon>
    </lineage>
</organism>
<sequence length="622" mass="69136">MYQIWKLMLLVSLLICHLLSKVPGTSSEPPKHFVLVHGACHGAWSWYKVVPLLKSGGHNVTAFDLGGSGVDPQQVNTLRSISDYIKPLREFMASLPDEEKVVLVGHSLGGLAVSQAMEMFPEKISVAVFVTALMPGPTLDASILTQKVLRDLDPQMDNHYTYDDGPSSPPTTFTFGPMFLSSKVYQLSPPEDSALASMLMRPIRLYSAEDMSRVIVLSQKIYGSVNRVFIISEKDLVIKEDIVGWMIRENPPHQVEVIKGSDHMVMMSKPIQLSNLLLCLAKNYRKLKLHAQLPLIFLSSPVIAWALSKPIPSPMLPVKSFVRNQIIPNTQPKNMYQIWKFMLLVSLLICHLLSKVPGTSSEPPKHFVLVHGSCHGAWSWYKVVPLLKSGGHNVTALDLGGSGVDPQQVNTLRSISDYIKPLREFMASLPDEEKVVLVGHSLGGLAISQAMEMFPEKIAVAVFVTASMPGPTLNVSILIQKALRDQDSQMDNHYTYDDGPSSPSTTFTFGPMFLSSKVYQLSPPEDSALASMLMRPIRLYSAEDMSREVVLSQKKYGSVNRVFIISEKDLVSKKDFVGWMIRENPPHQVEVIKGSDHMVMISKPIQLSNLLLCLAKYYSHSI</sequence>
<evidence type="ECO:0000313" key="3">
    <source>
        <dbReference type="EMBL" id="KAG8474134.1"/>
    </source>
</evidence>
<dbReference type="InterPro" id="IPR045889">
    <property type="entry name" value="MES/HNL"/>
</dbReference>
<dbReference type="SUPFAM" id="SSF53474">
    <property type="entry name" value="alpha/beta-Hydrolases"/>
    <property type="match status" value="2"/>
</dbReference>
<dbReference type="GO" id="GO:0009696">
    <property type="term" value="P:salicylic acid metabolic process"/>
    <property type="evidence" value="ECO:0007669"/>
    <property type="project" value="TreeGrafter"/>
</dbReference>
<feature type="domain" description="AB hydrolase-1" evidence="2">
    <location>
        <begin position="32"/>
        <end position="270"/>
    </location>
</feature>
<dbReference type="AlphaFoldDB" id="A0A8J5Y0G6"/>
<name>A0A8J5Y0G6_9ROSI</name>
<keyword evidence="1" id="KW-0732">Signal</keyword>
<evidence type="ECO:0000259" key="2">
    <source>
        <dbReference type="Pfam" id="PF00561"/>
    </source>
</evidence>
<dbReference type="Pfam" id="PF00561">
    <property type="entry name" value="Abhydrolase_1"/>
    <property type="match status" value="2"/>
</dbReference>
<dbReference type="EMBL" id="JAHUZN010000012">
    <property type="protein sequence ID" value="KAG8474134.1"/>
    <property type="molecule type" value="Genomic_DNA"/>
</dbReference>
<keyword evidence="4" id="KW-1185">Reference proteome</keyword>
<dbReference type="FunFam" id="3.40.50.1820:FF:000051">
    <property type="entry name" value="(S)-hydroxynitrile lyase"/>
    <property type="match status" value="2"/>
</dbReference>
<evidence type="ECO:0000256" key="1">
    <source>
        <dbReference type="SAM" id="SignalP"/>
    </source>
</evidence>
<accession>A0A8J5Y0G6</accession>
<feature type="domain" description="AB hydrolase-1" evidence="2">
    <location>
        <begin position="366"/>
        <end position="604"/>
    </location>
</feature>
<gene>
    <name evidence="3" type="ORF">CXB51_033916</name>
</gene>
<proteinExistence type="predicted"/>
<dbReference type="Gene3D" id="3.40.50.1820">
    <property type="entry name" value="alpha/beta hydrolase"/>
    <property type="match status" value="2"/>
</dbReference>
<feature type="chain" id="PRO_5035255595" description="AB hydrolase-1 domain-containing protein" evidence="1">
    <location>
        <begin position="28"/>
        <end position="622"/>
    </location>
</feature>
<evidence type="ECO:0000313" key="4">
    <source>
        <dbReference type="Proteomes" id="UP000701853"/>
    </source>
</evidence>
<dbReference type="GO" id="GO:0009694">
    <property type="term" value="P:jasmonic acid metabolic process"/>
    <property type="evidence" value="ECO:0007669"/>
    <property type="project" value="TreeGrafter"/>
</dbReference>
<reference evidence="3 4" key="1">
    <citation type="journal article" date="2021" name="bioRxiv">
        <title>The Gossypium anomalum genome as a resource for cotton improvement and evolutionary analysis of hybrid incompatibility.</title>
        <authorList>
            <person name="Grover C.E."/>
            <person name="Yuan D."/>
            <person name="Arick M.A."/>
            <person name="Miller E.R."/>
            <person name="Hu G."/>
            <person name="Peterson D.G."/>
            <person name="Wendel J.F."/>
            <person name="Udall J.A."/>
        </authorList>
    </citation>
    <scope>NUCLEOTIDE SEQUENCE [LARGE SCALE GENOMIC DNA]</scope>
    <source>
        <strain evidence="3">JFW-Udall</strain>
        <tissue evidence="3">Leaf</tissue>
    </source>
</reference>
<comment type="caution">
    <text evidence="3">The sequence shown here is derived from an EMBL/GenBank/DDBJ whole genome shotgun (WGS) entry which is preliminary data.</text>
</comment>
<protein>
    <recommendedName>
        <fullName evidence="2">AB hydrolase-1 domain-containing protein</fullName>
    </recommendedName>
</protein>